<organism evidence="1">
    <name type="scientific">marine sediment metagenome</name>
    <dbReference type="NCBI Taxonomy" id="412755"/>
    <lineage>
        <taxon>unclassified sequences</taxon>
        <taxon>metagenomes</taxon>
        <taxon>ecological metagenomes</taxon>
    </lineage>
</organism>
<name>X0XJZ9_9ZZZZ</name>
<accession>X0XJZ9</accession>
<sequence>NTWTILTANCTKPNNMSNASGEWIFCMMAGKVAAEATGTDDWDLFAEAGDDVGTGNFTVNGKGMNWYGEISTAATAPFGDVDNDSGFADNTNEITDISVNYISNGDYDQQVKSDAIWTGSSETADYDATGACSSGQEFSLMAYISDTFGSAVQVDTTGVSIDNTGTITDEDGDDATTNTLWLRIALVFSNDSYSGNIVYIIADN</sequence>
<evidence type="ECO:0000313" key="1">
    <source>
        <dbReference type="EMBL" id="GAG43479.1"/>
    </source>
</evidence>
<dbReference type="AlphaFoldDB" id="X0XJZ9"/>
<feature type="non-terminal residue" evidence="1">
    <location>
        <position position="1"/>
    </location>
</feature>
<dbReference type="EMBL" id="BARS01053868">
    <property type="protein sequence ID" value="GAG43479.1"/>
    <property type="molecule type" value="Genomic_DNA"/>
</dbReference>
<protein>
    <submittedName>
        <fullName evidence="1">Uncharacterized protein</fullName>
    </submittedName>
</protein>
<comment type="caution">
    <text evidence="1">The sequence shown here is derived from an EMBL/GenBank/DDBJ whole genome shotgun (WGS) entry which is preliminary data.</text>
</comment>
<proteinExistence type="predicted"/>
<reference evidence="1" key="1">
    <citation type="journal article" date="2014" name="Front. Microbiol.">
        <title>High frequency of phylogenetically diverse reductive dehalogenase-homologous genes in deep subseafloor sedimentary metagenomes.</title>
        <authorList>
            <person name="Kawai M."/>
            <person name="Futagami T."/>
            <person name="Toyoda A."/>
            <person name="Takaki Y."/>
            <person name="Nishi S."/>
            <person name="Hori S."/>
            <person name="Arai W."/>
            <person name="Tsubouchi T."/>
            <person name="Morono Y."/>
            <person name="Uchiyama I."/>
            <person name="Ito T."/>
            <person name="Fujiyama A."/>
            <person name="Inagaki F."/>
            <person name="Takami H."/>
        </authorList>
    </citation>
    <scope>NUCLEOTIDE SEQUENCE</scope>
    <source>
        <strain evidence="1">Expedition CK06-06</strain>
    </source>
</reference>
<gene>
    <name evidence="1" type="ORF">S01H1_79849</name>
</gene>